<feature type="signal peptide" evidence="1">
    <location>
        <begin position="1"/>
        <end position="23"/>
    </location>
</feature>
<accession>A0A1Y5S5B0</accession>
<evidence type="ECO:0008006" key="4">
    <source>
        <dbReference type="Google" id="ProtNLM"/>
    </source>
</evidence>
<evidence type="ECO:0000256" key="1">
    <source>
        <dbReference type="SAM" id="SignalP"/>
    </source>
</evidence>
<gene>
    <name evidence="2" type="ORF">TRL7639_01448</name>
</gene>
<proteinExistence type="predicted"/>
<dbReference type="EMBL" id="FWFO01000001">
    <property type="protein sequence ID" value="SLN32915.1"/>
    <property type="molecule type" value="Genomic_DNA"/>
</dbReference>
<sequence>MRTNKYFLVLSALTLFTASCTETAPVAMETLPTRISASDAQKPFFVRTQNPEAPYLPARVSKRPNNGPHRGAPVQVALREPKRPDSSSAVLLAPSDIELINQVVGNFGPQLSEKTAFEAGKMIASQTVCFNQQITRNSVGRSYSDPKDIAKIAQSGTNILDAKVPSGARGELIPRAEYVIGGWKVNLWCK</sequence>
<feature type="chain" id="PRO_5012486748" description="Lipoprotein" evidence="1">
    <location>
        <begin position="24"/>
        <end position="190"/>
    </location>
</feature>
<protein>
    <recommendedName>
        <fullName evidence="4">Lipoprotein</fullName>
    </recommendedName>
</protein>
<organism evidence="2 3">
    <name type="scientific">Falsiruegeria litorea R37</name>
    <dbReference type="NCBI Taxonomy" id="1200284"/>
    <lineage>
        <taxon>Bacteria</taxon>
        <taxon>Pseudomonadati</taxon>
        <taxon>Pseudomonadota</taxon>
        <taxon>Alphaproteobacteria</taxon>
        <taxon>Rhodobacterales</taxon>
        <taxon>Roseobacteraceae</taxon>
        <taxon>Falsiruegeria</taxon>
    </lineage>
</organism>
<dbReference type="AlphaFoldDB" id="A0A1Y5S5B0"/>
<keyword evidence="1" id="KW-0732">Signal</keyword>
<dbReference type="Proteomes" id="UP000193077">
    <property type="component" value="Unassembled WGS sequence"/>
</dbReference>
<name>A0A1Y5S5B0_9RHOB</name>
<evidence type="ECO:0000313" key="2">
    <source>
        <dbReference type="EMBL" id="SLN32915.1"/>
    </source>
</evidence>
<reference evidence="2 3" key="1">
    <citation type="submission" date="2017-03" db="EMBL/GenBank/DDBJ databases">
        <authorList>
            <person name="Afonso C.L."/>
            <person name="Miller P.J."/>
            <person name="Scott M.A."/>
            <person name="Spackman E."/>
            <person name="Goraichik I."/>
            <person name="Dimitrov K.M."/>
            <person name="Suarez D.L."/>
            <person name="Swayne D.E."/>
        </authorList>
    </citation>
    <scope>NUCLEOTIDE SEQUENCE [LARGE SCALE GENOMIC DNA]</scope>
    <source>
        <strain evidence="2 3">CECT 7639</strain>
    </source>
</reference>
<evidence type="ECO:0000313" key="3">
    <source>
        <dbReference type="Proteomes" id="UP000193077"/>
    </source>
</evidence>
<dbReference type="PROSITE" id="PS51257">
    <property type="entry name" value="PROKAR_LIPOPROTEIN"/>
    <property type="match status" value="1"/>
</dbReference>
<keyword evidence="3" id="KW-1185">Reference proteome</keyword>